<dbReference type="InterPro" id="IPR035420">
    <property type="entry name" value="Spt6_SH2"/>
</dbReference>
<dbReference type="VEuPathDB" id="VectorBase:BGLAX_051821"/>
<gene>
    <name evidence="3" type="primary">106065750</name>
</gene>
<dbReference type="PANTHER" id="PTHR10145">
    <property type="entry name" value="TRANSCRIPTION ELONGATION FACTOR SPT6"/>
    <property type="match status" value="1"/>
</dbReference>
<dbReference type="PANTHER" id="PTHR10145:SF6">
    <property type="entry name" value="TRANSCRIPTION ELONGATION FACTOR SPT6"/>
    <property type="match status" value="1"/>
</dbReference>
<dbReference type="EnsemblMetazoa" id="BGLB033320-RA">
    <property type="protein sequence ID" value="BGLB033320-PA"/>
    <property type="gene ID" value="BGLB033320"/>
</dbReference>
<name>A0A2C9LNX9_BIOGL</name>
<dbReference type="AlphaFoldDB" id="A0A2C9LNX9"/>
<dbReference type="InterPro" id="IPR036860">
    <property type="entry name" value="SH2_dom_sf"/>
</dbReference>
<feature type="domain" description="Spt6 SH2" evidence="2">
    <location>
        <begin position="6"/>
        <end position="38"/>
    </location>
</feature>
<evidence type="ECO:0000256" key="1">
    <source>
        <dbReference type="SAM" id="MobiDB-lite"/>
    </source>
</evidence>
<evidence type="ECO:0000313" key="4">
    <source>
        <dbReference type="Proteomes" id="UP000076420"/>
    </source>
</evidence>
<accession>A0A2C9LNX9</accession>
<evidence type="ECO:0000259" key="2">
    <source>
        <dbReference type="Pfam" id="PF14633"/>
    </source>
</evidence>
<feature type="compositionally biased region" description="Polar residues" evidence="1">
    <location>
        <begin position="87"/>
        <end position="99"/>
    </location>
</feature>
<protein>
    <recommendedName>
        <fullName evidence="2">Spt6 SH2 domain-containing protein</fullName>
    </recommendedName>
</protein>
<dbReference type="GO" id="GO:0140673">
    <property type="term" value="P:transcription elongation-coupled chromatin remodeling"/>
    <property type="evidence" value="ECO:0007669"/>
    <property type="project" value="InterPro"/>
</dbReference>
<dbReference type="GO" id="GO:0042393">
    <property type="term" value="F:histone binding"/>
    <property type="evidence" value="ECO:0007669"/>
    <property type="project" value="TreeGrafter"/>
</dbReference>
<reference evidence="3" key="1">
    <citation type="submission" date="2020-05" db="UniProtKB">
        <authorList>
            <consortium name="EnsemblMetazoa"/>
        </authorList>
    </citation>
    <scope>IDENTIFICATION</scope>
    <source>
        <strain evidence="3">BB02</strain>
    </source>
</reference>
<evidence type="ECO:0000313" key="3">
    <source>
        <dbReference type="EnsemblMetazoa" id="BGLB033320-PA"/>
    </source>
</evidence>
<dbReference type="GO" id="GO:0031491">
    <property type="term" value="F:nucleosome binding"/>
    <property type="evidence" value="ECO:0007669"/>
    <property type="project" value="TreeGrafter"/>
</dbReference>
<dbReference type="Pfam" id="PF14633">
    <property type="entry name" value="SH2_2"/>
    <property type="match status" value="1"/>
</dbReference>
<dbReference type="Proteomes" id="UP000076420">
    <property type="component" value="Unassembled WGS sequence"/>
</dbReference>
<dbReference type="GO" id="GO:0034728">
    <property type="term" value="P:nucleosome organization"/>
    <property type="evidence" value="ECO:0007669"/>
    <property type="project" value="TreeGrafter"/>
</dbReference>
<proteinExistence type="predicted"/>
<dbReference type="Gene3D" id="3.30.505.10">
    <property type="entry name" value="SH2 domain"/>
    <property type="match status" value="1"/>
</dbReference>
<dbReference type="InterPro" id="IPR017072">
    <property type="entry name" value="TF_Spt6"/>
</dbReference>
<dbReference type="KEGG" id="bgt:106065750"/>
<feature type="compositionally biased region" description="Polar residues" evidence="1">
    <location>
        <begin position="46"/>
        <end position="62"/>
    </location>
</feature>
<dbReference type="GO" id="GO:0008023">
    <property type="term" value="C:transcription elongation factor complex"/>
    <property type="evidence" value="ECO:0007669"/>
    <property type="project" value="TreeGrafter"/>
</dbReference>
<feature type="region of interest" description="Disordered" evidence="1">
    <location>
        <begin position="40"/>
        <end position="102"/>
    </location>
</feature>
<dbReference type="VEuPathDB" id="VectorBase:BGLB033320"/>
<organism evidence="3 4">
    <name type="scientific">Biomphalaria glabrata</name>
    <name type="common">Bloodfluke planorb</name>
    <name type="synonym">Freshwater snail</name>
    <dbReference type="NCBI Taxonomy" id="6526"/>
    <lineage>
        <taxon>Eukaryota</taxon>
        <taxon>Metazoa</taxon>
        <taxon>Spiralia</taxon>
        <taxon>Lophotrochozoa</taxon>
        <taxon>Mollusca</taxon>
        <taxon>Gastropoda</taxon>
        <taxon>Heterobranchia</taxon>
        <taxon>Euthyneura</taxon>
        <taxon>Panpulmonata</taxon>
        <taxon>Hygrophila</taxon>
        <taxon>Lymnaeoidea</taxon>
        <taxon>Planorbidae</taxon>
        <taxon>Biomphalaria</taxon>
    </lineage>
</organism>
<dbReference type="STRING" id="6526.A0A2C9LNX9"/>
<sequence length="116" mass="12778">MPRNVARHEYVSVTPDGIKYRNQIFKSVNSLIRWFKEHFRDPIPGTPSSRTPAMSTYTTPGAHQTPGRTPVGRTPVSVYGHRIATPHGTTPRSVPTITPQRGLGGYGGFQDGLCTF</sequence>